<dbReference type="KEGG" id="coc:Coch_0630"/>
<dbReference type="eggNOG" id="ENOG502Z9ND">
    <property type="taxonomic scope" value="Bacteria"/>
</dbReference>
<dbReference type="GeneID" id="29674629"/>
<proteinExistence type="predicted"/>
<dbReference type="EMBL" id="CP001632">
    <property type="protein sequence ID" value="ACU92188.1"/>
    <property type="molecule type" value="Genomic_DNA"/>
</dbReference>
<evidence type="ECO:0000259" key="1">
    <source>
        <dbReference type="Pfam" id="PF14292"/>
    </source>
</evidence>
<dbReference type="STRING" id="521097.Coch_0630"/>
<dbReference type="InterPro" id="IPR025970">
    <property type="entry name" value="SusE"/>
</dbReference>
<keyword evidence="3" id="KW-1185">Reference proteome</keyword>
<name>C7M7T2_CAPOD</name>
<dbReference type="Proteomes" id="UP000006650">
    <property type="component" value="Chromosome"/>
</dbReference>
<dbReference type="Pfam" id="PF14292">
    <property type="entry name" value="SusE"/>
    <property type="match status" value="1"/>
</dbReference>
<accession>C7M7T2</accession>
<dbReference type="Gene3D" id="2.60.40.3620">
    <property type="match status" value="2"/>
</dbReference>
<sequence length="348" mass="37845">MKNILRTAALCMGLISLVACEKDEEKATLNADAKIEASLSTNNVVLTQGTASQTALTVSWETKNLNINLAPKYTVNFVRKDGKKEKSISVEKSPLAITGKELNDYLISDLEITAGTTTEVTVAVRLVLSDQRNFSSEHKLKVTPFLDEIKPSDWGIAGDGANGWDPDKGLDIKMWKGDDGALVAYATLKTGSIKFRKDNKWDLNYGGSNGKLVSGGTNIAVLAGTYKITFNEKALTYSIEKYSWGIVGSGANGWDENKDLDIKLSYNGAFNQWEAKNVSLKDGEIKIRLNNQWGTNFGAVSTDDKPVAALSGKLKDGGNNIKVSAGTYNISFSFDVKTKEGTYKIEKL</sequence>
<organism evidence="2 3">
    <name type="scientific">Capnocytophaga ochracea (strain ATCC 27872 / DSM 7271 / CCUG 9716 / JCM 12966 / NCTC 12371 / SS31 / VPI 2845)</name>
    <name type="common">Bacteroides ochraceus</name>
    <dbReference type="NCBI Taxonomy" id="521097"/>
    <lineage>
        <taxon>Bacteria</taxon>
        <taxon>Pseudomonadati</taxon>
        <taxon>Bacteroidota</taxon>
        <taxon>Flavobacteriia</taxon>
        <taxon>Flavobacteriales</taxon>
        <taxon>Flavobacteriaceae</taxon>
        <taxon>Capnocytophaga</taxon>
    </lineage>
</organism>
<dbReference type="CDD" id="cd12956">
    <property type="entry name" value="CBM_SusE-F_like"/>
    <property type="match status" value="2"/>
</dbReference>
<evidence type="ECO:0000313" key="3">
    <source>
        <dbReference type="Proteomes" id="UP000006650"/>
    </source>
</evidence>
<dbReference type="HOGENOM" id="CLU_045371_0_0_10"/>
<gene>
    <name evidence="2" type="ordered locus">Coch_0630</name>
</gene>
<reference evidence="2 3" key="1">
    <citation type="journal article" date="2009" name="Stand. Genomic Sci.">
        <title>Complete genome sequence of Capnocytophaga ochracea type strain (VPI 2845).</title>
        <authorList>
            <person name="Mavrommatis K."/>
            <person name="Gronow S."/>
            <person name="Saunders E."/>
            <person name="Land M."/>
            <person name="Lapidus A."/>
            <person name="Copeland A."/>
            <person name="Glavina Del Rio T."/>
            <person name="Nolan M."/>
            <person name="Lucas S."/>
            <person name="Chen F."/>
            <person name="Tice H."/>
            <person name="Cheng J.F."/>
            <person name="Bruce D."/>
            <person name="Goodwin L."/>
            <person name="Pitluck S."/>
            <person name="Pati A."/>
            <person name="Ivanova N."/>
            <person name="Chen A."/>
            <person name="Palaniappan K."/>
            <person name="Chain P."/>
            <person name="Hauser L."/>
            <person name="Chang Y.J."/>
            <person name="Jeffries C.D."/>
            <person name="Brettin T."/>
            <person name="Detter J.C."/>
            <person name="Han C."/>
            <person name="Bristow J."/>
            <person name="Goker M."/>
            <person name="Rohde M."/>
            <person name="Eisen J.A."/>
            <person name="Markowitz V."/>
            <person name="Kyrpides N.C."/>
            <person name="Klenk H.P."/>
            <person name="Hugenholtz P."/>
        </authorList>
    </citation>
    <scope>NUCLEOTIDE SEQUENCE [LARGE SCALE GENOMIC DNA]</scope>
    <source>
        <strain evidence="3">ATCC 27872 / DSM 7271 / JCM 12966 / VPI 2845</strain>
    </source>
</reference>
<dbReference type="PROSITE" id="PS51257">
    <property type="entry name" value="PROKAR_LIPOPROTEIN"/>
    <property type="match status" value="1"/>
</dbReference>
<dbReference type="RefSeq" id="WP_015781905.1">
    <property type="nucleotide sequence ID" value="NC_013162.1"/>
</dbReference>
<feature type="domain" description="SusE outer membrane protein" evidence="1">
    <location>
        <begin position="22"/>
        <end position="124"/>
    </location>
</feature>
<evidence type="ECO:0000313" key="2">
    <source>
        <dbReference type="EMBL" id="ACU92188.1"/>
    </source>
</evidence>
<dbReference type="AlphaFoldDB" id="C7M7T2"/>
<protein>
    <recommendedName>
        <fullName evidence="1">SusE outer membrane protein domain-containing protein</fullName>
    </recommendedName>
</protein>